<feature type="domain" description="TIR" evidence="4">
    <location>
        <begin position="20"/>
        <end position="186"/>
    </location>
</feature>
<dbReference type="Proteomes" id="UP000245207">
    <property type="component" value="Unassembled WGS sequence"/>
</dbReference>
<dbReference type="PANTHER" id="PTHR11017:SF340">
    <property type="entry name" value="NB-ARC-RELATED"/>
    <property type="match status" value="1"/>
</dbReference>
<dbReference type="Pfam" id="PF23282">
    <property type="entry name" value="WHD_ROQ1"/>
    <property type="match status" value="1"/>
</dbReference>
<dbReference type="PROSITE" id="PS50104">
    <property type="entry name" value="TIR"/>
    <property type="match status" value="1"/>
</dbReference>
<dbReference type="InterPro" id="IPR027417">
    <property type="entry name" value="P-loop_NTPase"/>
</dbReference>
<dbReference type="Gene3D" id="1.10.8.430">
    <property type="entry name" value="Helical domain of apoptotic protease-activating factors"/>
    <property type="match status" value="1"/>
</dbReference>
<dbReference type="SUPFAM" id="SSF52540">
    <property type="entry name" value="P-loop containing nucleoside triphosphate hydrolases"/>
    <property type="match status" value="1"/>
</dbReference>
<dbReference type="GO" id="GO:0007165">
    <property type="term" value="P:signal transduction"/>
    <property type="evidence" value="ECO:0007669"/>
    <property type="project" value="InterPro"/>
</dbReference>
<dbReference type="EMBL" id="PKPP01000024">
    <property type="protein sequence ID" value="PWA99313.1"/>
    <property type="molecule type" value="Genomic_DNA"/>
</dbReference>
<comment type="caution">
    <text evidence="5">The sequence shown here is derived from an EMBL/GenBank/DDBJ whole genome shotgun (WGS) entry which is preliminary data.</text>
</comment>
<keyword evidence="1" id="KW-0433">Leucine-rich repeat</keyword>
<dbReference type="InterPro" id="IPR032675">
    <property type="entry name" value="LRR_dom_sf"/>
</dbReference>
<organism evidence="5 6">
    <name type="scientific">Artemisia annua</name>
    <name type="common">Sweet wormwood</name>
    <dbReference type="NCBI Taxonomy" id="35608"/>
    <lineage>
        <taxon>Eukaryota</taxon>
        <taxon>Viridiplantae</taxon>
        <taxon>Streptophyta</taxon>
        <taxon>Embryophyta</taxon>
        <taxon>Tracheophyta</taxon>
        <taxon>Spermatophyta</taxon>
        <taxon>Magnoliopsida</taxon>
        <taxon>eudicotyledons</taxon>
        <taxon>Gunneridae</taxon>
        <taxon>Pentapetalae</taxon>
        <taxon>asterids</taxon>
        <taxon>campanulids</taxon>
        <taxon>Asterales</taxon>
        <taxon>Asteraceae</taxon>
        <taxon>Asteroideae</taxon>
        <taxon>Anthemideae</taxon>
        <taxon>Artemisiinae</taxon>
        <taxon>Artemisia</taxon>
    </lineage>
</organism>
<proteinExistence type="predicted"/>
<dbReference type="InterPro" id="IPR000157">
    <property type="entry name" value="TIR_dom"/>
</dbReference>
<dbReference type="PRINTS" id="PR00364">
    <property type="entry name" value="DISEASERSIST"/>
</dbReference>
<evidence type="ECO:0000259" key="4">
    <source>
        <dbReference type="PROSITE" id="PS50104"/>
    </source>
</evidence>
<dbReference type="GO" id="GO:0043531">
    <property type="term" value="F:ADP binding"/>
    <property type="evidence" value="ECO:0007669"/>
    <property type="project" value="InterPro"/>
</dbReference>
<dbReference type="Gene3D" id="3.80.10.10">
    <property type="entry name" value="Ribonuclease Inhibitor"/>
    <property type="match status" value="2"/>
</dbReference>
<protein>
    <submittedName>
        <fullName evidence="5">NB-ARC domains-containing protein</fullName>
    </submittedName>
</protein>
<dbReference type="SUPFAM" id="SSF52058">
    <property type="entry name" value="L domain-like"/>
    <property type="match status" value="1"/>
</dbReference>
<dbReference type="PANTHER" id="PTHR11017">
    <property type="entry name" value="LEUCINE-RICH REPEAT-CONTAINING PROTEIN"/>
    <property type="match status" value="1"/>
</dbReference>
<evidence type="ECO:0000313" key="6">
    <source>
        <dbReference type="Proteomes" id="UP000245207"/>
    </source>
</evidence>
<sequence length="1014" mass="114913">MASSSSRPSDSTFASSSKTWNYDVFISFRGKDTRKTFVDHLYSALVQQGIHTYKDDETLVQGESIAPSLTKAIKESRIAIIVFSKNYADSTWCLDELAYIMKCMNKRGQIVMPIFYDVDPSEVRKQDGKYEEACAKYELKNYNKAQIWKNALADVGNLSGWVLKNIANGHESKFIKEMVDKISDRLFSLVSNVDKDLVGMATRLQDLKLHLEIGSFRVRMVGIWGVGGGGKTTLATSVYKEIHHQFEGHCFVENIREESSKSGLKKLQGQMLSAILKTQIVVHSGVEGRSMIKSRLCHKKVLIVLDDVDSLEQLESLVGSHDWFGDGSRIIITTRNEHLLKTHGVDTIHAIRLLSQGEGFQLFHRHAYRESKVIKDYKTLSRDVVSYAGGLPLALKILGSFLCDKDKNEWVSALAKLKKIPNPGIMETLKLSYDGLEPDEKELFLDIACFWRGMTQSYVMRILDACGFHPIIGENDKIEALYAENTSHLHKLVENLKKLRFLYVYPPYGDQEYGEAPTYLSNELRYLHWQDYLGNSFPDDFHPTKLVILCLTTGLQRELWNGYKYLPCLKEIDLHCMGHLVATPDFDGLPCLVKLSLSYCCSLQVIHPSLGRHRNLVKIHIKMCDSLKGFPDIIQLKKLETLKIICCSQLYKFPVIQSKMDSLVKLAWNHTGVSVLPPSIRQCCTNLLSLSLDGLSTRISNRRCLVGIGSSHLPCFLRKLNLGWCNLLDGDIPYDIGELSNLQELGLHGNPFSRLRCSLLRLTRLRLLNLTFCRSLVELPKLPSSIAILMANSCYSLKTIENFQTNCKWLCQVSLLKGNRDIGGERILRSMLQGNAMETRSIYLQLEGLEIPKGFKPSLLKGTRFRLQLPPNWYDDFSGFLMCAVLTRGYNLTVNISMRYEMDDSVHMDSQWEEGEHDEVTWVGYVSFGSLRDSTWWDSSYSAITFSLHCGGEETSESCTGLAVALVPARKSESNPMEATINHLDFLDETDSYAHKFAKRGDSKSALEISHRMW</sequence>
<dbReference type="FunFam" id="3.40.50.10140:FF:000007">
    <property type="entry name" value="Disease resistance protein (TIR-NBS-LRR class)"/>
    <property type="match status" value="1"/>
</dbReference>
<dbReference type="Pfam" id="PF01582">
    <property type="entry name" value="TIR"/>
    <property type="match status" value="1"/>
</dbReference>
<gene>
    <name evidence="5" type="ORF">CTI12_AA009810</name>
</gene>
<dbReference type="GO" id="GO:0006952">
    <property type="term" value="P:defense response"/>
    <property type="evidence" value="ECO:0007669"/>
    <property type="project" value="InterPro"/>
</dbReference>
<evidence type="ECO:0000256" key="2">
    <source>
        <dbReference type="ARBA" id="ARBA00022737"/>
    </source>
</evidence>
<dbReference type="InterPro" id="IPR042197">
    <property type="entry name" value="Apaf_helical"/>
</dbReference>
<keyword evidence="2" id="KW-0677">Repeat</keyword>
<keyword evidence="3" id="KW-0520">NAD</keyword>
<name>A0A2U1QMT9_ARTAN</name>
<accession>A0A2U1QMT9</accession>
<dbReference type="SMART" id="SM00255">
    <property type="entry name" value="TIR"/>
    <property type="match status" value="1"/>
</dbReference>
<dbReference type="Gene3D" id="3.40.50.300">
    <property type="entry name" value="P-loop containing nucleotide triphosphate hydrolases"/>
    <property type="match status" value="1"/>
</dbReference>
<keyword evidence="6" id="KW-1185">Reference proteome</keyword>
<dbReference type="InterPro" id="IPR058192">
    <property type="entry name" value="WHD_ROQ1-like"/>
</dbReference>
<reference evidence="5 6" key="1">
    <citation type="journal article" date="2018" name="Mol. Plant">
        <title>The genome of Artemisia annua provides insight into the evolution of Asteraceae family and artemisinin biosynthesis.</title>
        <authorList>
            <person name="Shen Q."/>
            <person name="Zhang L."/>
            <person name="Liao Z."/>
            <person name="Wang S."/>
            <person name="Yan T."/>
            <person name="Shi P."/>
            <person name="Liu M."/>
            <person name="Fu X."/>
            <person name="Pan Q."/>
            <person name="Wang Y."/>
            <person name="Lv Z."/>
            <person name="Lu X."/>
            <person name="Zhang F."/>
            <person name="Jiang W."/>
            <person name="Ma Y."/>
            <person name="Chen M."/>
            <person name="Hao X."/>
            <person name="Li L."/>
            <person name="Tang Y."/>
            <person name="Lv G."/>
            <person name="Zhou Y."/>
            <person name="Sun X."/>
            <person name="Brodelius P.E."/>
            <person name="Rose J.K.C."/>
            <person name="Tang K."/>
        </authorList>
    </citation>
    <scope>NUCLEOTIDE SEQUENCE [LARGE SCALE GENOMIC DNA]</scope>
    <source>
        <strain evidence="6">cv. Huhao1</strain>
        <tissue evidence="5">Leaf</tissue>
    </source>
</reference>
<dbReference type="OrthoDB" id="1357022at2759"/>
<evidence type="ECO:0000313" key="5">
    <source>
        <dbReference type="EMBL" id="PWA99313.1"/>
    </source>
</evidence>
<dbReference type="InterPro" id="IPR035897">
    <property type="entry name" value="Toll_tir_struct_dom_sf"/>
</dbReference>
<dbReference type="InterPro" id="IPR002182">
    <property type="entry name" value="NB-ARC"/>
</dbReference>
<dbReference type="AlphaFoldDB" id="A0A2U1QMT9"/>
<dbReference type="InterPro" id="IPR044974">
    <property type="entry name" value="Disease_R_plants"/>
</dbReference>
<evidence type="ECO:0000256" key="3">
    <source>
        <dbReference type="ARBA" id="ARBA00023027"/>
    </source>
</evidence>
<dbReference type="Gene3D" id="3.40.50.10140">
    <property type="entry name" value="Toll/interleukin-1 receptor homology (TIR) domain"/>
    <property type="match status" value="1"/>
</dbReference>
<evidence type="ECO:0000256" key="1">
    <source>
        <dbReference type="ARBA" id="ARBA00022614"/>
    </source>
</evidence>
<dbReference type="SUPFAM" id="SSF52200">
    <property type="entry name" value="Toll/Interleukin receptor TIR domain"/>
    <property type="match status" value="1"/>
</dbReference>
<dbReference type="Pfam" id="PF00931">
    <property type="entry name" value="NB-ARC"/>
    <property type="match status" value="1"/>
</dbReference>